<organism evidence="1 2">
    <name type="scientific">Echinococcus multilocularis</name>
    <name type="common">Fox tapeworm</name>
    <dbReference type="NCBI Taxonomy" id="6211"/>
    <lineage>
        <taxon>Eukaryota</taxon>
        <taxon>Metazoa</taxon>
        <taxon>Spiralia</taxon>
        <taxon>Lophotrochozoa</taxon>
        <taxon>Platyhelminthes</taxon>
        <taxon>Cestoda</taxon>
        <taxon>Eucestoda</taxon>
        <taxon>Cyclophyllidea</taxon>
        <taxon>Taeniidae</taxon>
        <taxon>Echinococcus</taxon>
    </lineage>
</organism>
<name>A0A087VZL3_ECHMU</name>
<dbReference type="AlphaFoldDB" id="A0A087VZL3"/>
<accession>A0A087VZL3</accession>
<reference evidence="1" key="2">
    <citation type="submission" date="2015-11" db="EMBL/GenBank/DDBJ databases">
        <authorList>
            <person name="Zhang Y."/>
            <person name="Guo Z."/>
        </authorList>
    </citation>
    <scope>NUCLEOTIDE SEQUENCE</scope>
</reference>
<dbReference type="InterPro" id="IPR028260">
    <property type="entry name" value="FAM177"/>
</dbReference>
<sequence>MGKSVCGRVIHCSDGCYDENVDLPGVVDGGTDNIMKSEVSDATWSFRLLQEVLSLSQKVLRVADWAGEHLASMVGITDSKFDIYLWQHEYEARRQAQEEADSYIINPVPLGNNATFHMEVRKSNIGSQGGS</sequence>
<gene>
    <name evidence="1" type="ORF">EmuJ_000140300</name>
</gene>
<protein>
    <submittedName>
        <fullName evidence="1">Expressed conserved protein</fullName>
    </submittedName>
</protein>
<dbReference type="Pfam" id="PF14774">
    <property type="entry name" value="FAM177"/>
    <property type="match status" value="1"/>
</dbReference>
<keyword evidence="2" id="KW-1185">Reference proteome</keyword>
<dbReference type="OrthoDB" id="45963at2759"/>
<reference evidence="1" key="1">
    <citation type="journal article" date="2013" name="Nature">
        <title>The genomes of four tapeworm species reveal adaptations to parasitism.</title>
        <authorList>
            <person name="Tsai I.J."/>
            <person name="Zarowiecki M."/>
            <person name="Holroyd N."/>
            <person name="Garciarrubio A."/>
            <person name="Sanchez-Flores A."/>
            <person name="Brooks K.L."/>
            <person name="Tracey A."/>
            <person name="Bobes R.J."/>
            <person name="Fragoso G."/>
            <person name="Sciutto E."/>
            <person name="Aslett M."/>
            <person name="Beasley H."/>
            <person name="Bennett H.M."/>
            <person name="Cai J."/>
            <person name="Camicia F."/>
            <person name="Clark R."/>
            <person name="Cucher M."/>
            <person name="De Silva N."/>
            <person name="Day T.A."/>
            <person name="Deplazes P."/>
            <person name="Estrada K."/>
            <person name="Fernandez C."/>
            <person name="Holland P.W."/>
            <person name="Hou J."/>
            <person name="Hu S."/>
            <person name="Huckvale T."/>
            <person name="Hung S.S."/>
            <person name="Kamenetzky L."/>
            <person name="Keane J.A."/>
            <person name="Kiss F."/>
            <person name="Koziol U."/>
            <person name="Lambert O."/>
            <person name="Liu K."/>
            <person name="Luo X."/>
            <person name="Luo Y."/>
            <person name="Macchiaroli N."/>
            <person name="Nichol S."/>
            <person name="Paps J."/>
            <person name="Parkinson J."/>
            <person name="Pouchkina-Stantcheva N."/>
            <person name="Riddiford N."/>
            <person name="Rosenzvit M."/>
            <person name="Salinas G."/>
            <person name="Wasmuth J.D."/>
            <person name="Zamanian M."/>
            <person name="Zheng Y."/>
            <person name="Cai X."/>
            <person name="Soberon X."/>
            <person name="Olson P.D."/>
            <person name="Laclette J.P."/>
            <person name="Brehm K."/>
            <person name="Berriman M."/>
            <person name="Garciarrubio A."/>
            <person name="Bobes R.J."/>
            <person name="Fragoso G."/>
            <person name="Sanchez-Flores A."/>
            <person name="Estrada K."/>
            <person name="Cevallos M.A."/>
            <person name="Morett E."/>
            <person name="Gonzalez V."/>
            <person name="Portillo T."/>
            <person name="Ochoa-Leyva A."/>
            <person name="Jose M.V."/>
            <person name="Sciutto E."/>
            <person name="Landa A."/>
            <person name="Jimenez L."/>
            <person name="Valdes V."/>
            <person name="Carrero J.C."/>
            <person name="Larralde C."/>
            <person name="Morales-Montor J."/>
            <person name="Limon-Lason J."/>
            <person name="Soberon X."/>
            <person name="Laclette J.P."/>
        </authorList>
    </citation>
    <scope>NUCLEOTIDE SEQUENCE [LARGE SCALE GENOMIC DNA]</scope>
</reference>
<dbReference type="EMBL" id="LN902844">
    <property type="protein sequence ID" value="CDI97614.1"/>
    <property type="molecule type" value="Genomic_DNA"/>
</dbReference>
<evidence type="ECO:0000313" key="2">
    <source>
        <dbReference type="Proteomes" id="UP000017246"/>
    </source>
</evidence>
<dbReference type="Proteomes" id="UP000017246">
    <property type="component" value="Unassembled WGS sequence"/>
</dbReference>
<evidence type="ECO:0000313" key="1">
    <source>
        <dbReference type="EMBL" id="CDI97614.1"/>
    </source>
</evidence>
<proteinExistence type="predicted"/>